<dbReference type="EMBL" id="FQYI01000012">
    <property type="protein sequence ID" value="SHJ19667.1"/>
    <property type="molecule type" value="Genomic_DNA"/>
</dbReference>
<gene>
    <name evidence="1" type="ORF">SAMN05443429_1126</name>
</gene>
<keyword evidence="2" id="KW-1185">Reference proteome</keyword>
<reference evidence="1 2" key="1">
    <citation type="submission" date="2016-11" db="EMBL/GenBank/DDBJ databases">
        <authorList>
            <person name="Jaros S."/>
            <person name="Januszkiewicz K."/>
            <person name="Wedrychowicz H."/>
        </authorList>
    </citation>
    <scope>NUCLEOTIDE SEQUENCE [LARGE SCALE GENOMIC DNA]</scope>
    <source>
        <strain evidence="1 2">DSM 25479</strain>
    </source>
</reference>
<protein>
    <submittedName>
        <fullName evidence="1">Uncharacterized protein</fullName>
    </submittedName>
</protein>
<dbReference type="Proteomes" id="UP000184335">
    <property type="component" value="Unassembled WGS sequence"/>
</dbReference>
<dbReference type="AlphaFoldDB" id="A0A1M6HBQ0"/>
<dbReference type="RefSeq" id="WP_073180800.1">
    <property type="nucleotide sequence ID" value="NZ_FQYI01000012.1"/>
</dbReference>
<accession>A0A1M6HBQ0</accession>
<organism evidence="1 2">
    <name type="scientific">Cruoricaptor ignavus</name>
    <dbReference type="NCBI Taxonomy" id="1118202"/>
    <lineage>
        <taxon>Bacteria</taxon>
        <taxon>Pseudomonadati</taxon>
        <taxon>Bacteroidota</taxon>
        <taxon>Flavobacteriia</taxon>
        <taxon>Flavobacteriales</taxon>
        <taxon>Weeksellaceae</taxon>
        <taxon>Cruoricaptor</taxon>
    </lineage>
</organism>
<evidence type="ECO:0000313" key="1">
    <source>
        <dbReference type="EMBL" id="SHJ19667.1"/>
    </source>
</evidence>
<evidence type="ECO:0000313" key="2">
    <source>
        <dbReference type="Proteomes" id="UP000184335"/>
    </source>
</evidence>
<proteinExistence type="predicted"/>
<dbReference type="STRING" id="1118202.SAMN05443429_1126"/>
<sequence length="284" mass="33046">MKKFLVSRDFDERAAFISGIEGKKIAIYHSESPLLEGFDEVIDMKRLMQDEYFLEKIMLCDSNTTLFLVDVLVKNGIYVHPYGKIFRFTELAKQTIIIDDFMFRYDEKNIVRPFLFIDTSVFGTSMLNFHAGEENTVENYAEDIRPFIDCRVDEIECVTINYQPTDEEIAGYEKLKRELVIEQQQTRSKVVHELIKYVDNLKSKQEAFLANSNQYGDAYVVTSNQPKLKFKIYDVLKKEKVGKIVFLSSGIFGADELQLKNTRDAILRHNKLINILRSGEEVQQ</sequence>
<name>A0A1M6HBQ0_9FLAO</name>